<evidence type="ECO:0000256" key="6">
    <source>
        <dbReference type="SAM" id="MobiDB-lite"/>
    </source>
</evidence>
<accession>A0A2K3M7U7</accession>
<evidence type="ECO:0000256" key="5">
    <source>
        <dbReference type="ARBA" id="ARBA00023242"/>
    </source>
</evidence>
<dbReference type="GO" id="GO:0016592">
    <property type="term" value="C:mediator complex"/>
    <property type="evidence" value="ECO:0007669"/>
    <property type="project" value="InterPro"/>
</dbReference>
<evidence type="ECO:0000256" key="2">
    <source>
        <dbReference type="ARBA" id="ARBA00008048"/>
    </source>
</evidence>
<keyword evidence="4" id="KW-0804">Transcription</keyword>
<keyword evidence="3" id="KW-0805">Transcription regulation</keyword>
<dbReference type="ExpressionAtlas" id="A0A2K3M7U7">
    <property type="expression patterns" value="baseline"/>
</dbReference>
<name>A0A2K3M7U7_TRIPR</name>
<dbReference type="PANTHER" id="PTHR13130:SF4">
    <property type="entry name" value="MEDIATOR OF RNA POLYMERASE II TRANSCRIPTION SUBUNIT 27"/>
    <property type="match status" value="1"/>
</dbReference>
<comment type="subcellular location">
    <subcellularLocation>
        <location evidence="1">Nucleus</location>
    </subcellularLocation>
</comment>
<evidence type="ECO:0000313" key="7">
    <source>
        <dbReference type="EMBL" id="PNX55997.1"/>
    </source>
</evidence>
<proteinExistence type="inferred from homology"/>
<evidence type="ECO:0000256" key="3">
    <source>
        <dbReference type="ARBA" id="ARBA00023015"/>
    </source>
</evidence>
<dbReference type="STRING" id="57577.A0A2K3M7U7"/>
<sequence length="101" mass="11056">MQQTQQQQHQATAAATISTTTTTTSTGGFTAEAPPKQVAIAMEKLGQAERIIADIRIGADRLLEALFISAGQPHQGNNKPIQVFVKEHECMQQHFQDLRSL</sequence>
<comment type="similarity">
    <text evidence="2">Belongs to the Mediator complex subunit 27 family.</text>
</comment>
<keyword evidence="5" id="KW-0539">Nucleus</keyword>
<reference evidence="9 10" key="1">
    <citation type="journal article" date="2014" name="Am. J. Bot.">
        <title>Genome assembly and annotation for red clover (Trifolium pratense; Fabaceae).</title>
        <authorList>
            <person name="Istvanek J."/>
            <person name="Jaros M."/>
            <person name="Krenek A."/>
            <person name="Repkova J."/>
        </authorList>
    </citation>
    <scope>NUCLEOTIDE SEQUENCE [LARGE SCALE GENOMIC DNA]</scope>
    <source>
        <strain evidence="10">cv. Tatra</strain>
        <tissue evidence="9">Young leaves</tissue>
    </source>
</reference>
<evidence type="ECO:0000313" key="9">
    <source>
        <dbReference type="EMBL" id="PNX86833.1"/>
    </source>
</evidence>
<protein>
    <submittedName>
        <fullName evidence="9">Mediator of RNA polymerase II transcription subunit 27-like protein</fullName>
    </submittedName>
</protein>
<dbReference type="InterPro" id="IPR021627">
    <property type="entry name" value="Mediator_Med27"/>
</dbReference>
<dbReference type="GO" id="GO:0003713">
    <property type="term" value="F:transcription coactivator activity"/>
    <property type="evidence" value="ECO:0007669"/>
    <property type="project" value="TreeGrafter"/>
</dbReference>
<evidence type="ECO:0000256" key="1">
    <source>
        <dbReference type="ARBA" id="ARBA00004123"/>
    </source>
</evidence>
<evidence type="ECO:0000256" key="4">
    <source>
        <dbReference type="ARBA" id="ARBA00023163"/>
    </source>
</evidence>
<dbReference type="EMBL" id="ASHM01052262">
    <property type="protein sequence ID" value="PNX86833.1"/>
    <property type="molecule type" value="Genomic_DNA"/>
</dbReference>
<organism evidence="9 10">
    <name type="scientific">Trifolium pratense</name>
    <name type="common">Red clover</name>
    <dbReference type="NCBI Taxonomy" id="57577"/>
    <lineage>
        <taxon>Eukaryota</taxon>
        <taxon>Viridiplantae</taxon>
        <taxon>Streptophyta</taxon>
        <taxon>Embryophyta</taxon>
        <taxon>Tracheophyta</taxon>
        <taxon>Spermatophyta</taxon>
        <taxon>Magnoliopsida</taxon>
        <taxon>eudicotyledons</taxon>
        <taxon>Gunneridae</taxon>
        <taxon>Pentapetalae</taxon>
        <taxon>rosids</taxon>
        <taxon>fabids</taxon>
        <taxon>Fabales</taxon>
        <taxon>Fabaceae</taxon>
        <taxon>Papilionoideae</taxon>
        <taxon>50 kb inversion clade</taxon>
        <taxon>NPAAA clade</taxon>
        <taxon>Hologalegina</taxon>
        <taxon>IRL clade</taxon>
        <taxon>Trifolieae</taxon>
        <taxon>Trifolium</taxon>
    </lineage>
</organism>
<dbReference type="EMBL" id="ASHM01073588">
    <property type="protein sequence ID" value="PNX55997.1"/>
    <property type="molecule type" value="Genomic_DNA"/>
</dbReference>
<dbReference type="AlphaFoldDB" id="A0A2K3M7U7"/>
<feature type="non-terminal residue" evidence="9">
    <location>
        <position position="101"/>
    </location>
</feature>
<dbReference type="Proteomes" id="UP000236291">
    <property type="component" value="Unassembled WGS sequence"/>
</dbReference>
<feature type="region of interest" description="Disordered" evidence="6">
    <location>
        <begin position="1"/>
        <end position="32"/>
    </location>
</feature>
<comment type="caution">
    <text evidence="9">The sequence shown here is derived from an EMBL/GenBank/DDBJ whole genome shotgun (WGS) entry which is preliminary data.</text>
</comment>
<dbReference type="GO" id="GO:0006357">
    <property type="term" value="P:regulation of transcription by RNA polymerase II"/>
    <property type="evidence" value="ECO:0007669"/>
    <property type="project" value="TreeGrafter"/>
</dbReference>
<dbReference type="EMBL" id="ASHM01049502">
    <property type="protein sequence ID" value="PNX85747.1"/>
    <property type="molecule type" value="Genomic_DNA"/>
</dbReference>
<feature type="compositionally biased region" description="Low complexity" evidence="6">
    <location>
        <begin position="1"/>
        <end position="26"/>
    </location>
</feature>
<evidence type="ECO:0000313" key="10">
    <source>
        <dbReference type="Proteomes" id="UP000236291"/>
    </source>
</evidence>
<gene>
    <name evidence="8" type="ORF">L195_g041821</name>
    <name evidence="9" type="ORF">L195_g042915</name>
    <name evidence="7" type="ORF">L195_g049631</name>
</gene>
<evidence type="ECO:0000313" key="8">
    <source>
        <dbReference type="EMBL" id="PNX85747.1"/>
    </source>
</evidence>
<dbReference type="PANTHER" id="PTHR13130">
    <property type="entry name" value="34 KDA TRANSCRIPTIONAL CO-ACTIVATOR-RELATED"/>
    <property type="match status" value="1"/>
</dbReference>
<reference evidence="9 10" key="2">
    <citation type="journal article" date="2017" name="Front. Plant Sci.">
        <title>Gene Classification and Mining of Molecular Markers Useful in Red Clover (Trifolium pratense) Breeding.</title>
        <authorList>
            <person name="Istvanek J."/>
            <person name="Dluhosova J."/>
            <person name="Dluhos P."/>
            <person name="Patkova L."/>
            <person name="Nedelnik J."/>
            <person name="Repkova J."/>
        </authorList>
    </citation>
    <scope>NUCLEOTIDE SEQUENCE [LARGE SCALE GENOMIC DNA]</scope>
    <source>
        <strain evidence="10">cv. Tatra</strain>
        <tissue evidence="9">Young leaves</tissue>
    </source>
</reference>